<proteinExistence type="predicted"/>
<keyword evidence="1" id="KW-1133">Transmembrane helix</keyword>
<comment type="caution">
    <text evidence="3">The sequence shown here is derived from an EMBL/GenBank/DDBJ whole genome shotgun (WGS) entry which is preliminary data.</text>
</comment>
<feature type="domain" description="DUF4190" evidence="2">
    <location>
        <begin position="52"/>
        <end position="116"/>
    </location>
</feature>
<reference evidence="3 4" key="1">
    <citation type="submission" date="2021-01" db="EMBL/GenBank/DDBJ databases">
        <title>Whole genome shotgun sequence of Actinoplanes couchii NBRC 106145.</title>
        <authorList>
            <person name="Komaki H."/>
            <person name="Tamura T."/>
        </authorList>
    </citation>
    <scope>NUCLEOTIDE SEQUENCE [LARGE SCALE GENOMIC DNA]</scope>
    <source>
        <strain evidence="3 4">NBRC 106145</strain>
    </source>
</reference>
<dbReference type="EMBL" id="BOMG01000125">
    <property type="protein sequence ID" value="GID61352.1"/>
    <property type="molecule type" value="Genomic_DNA"/>
</dbReference>
<dbReference type="Proteomes" id="UP000612282">
    <property type="component" value="Unassembled WGS sequence"/>
</dbReference>
<keyword evidence="4" id="KW-1185">Reference proteome</keyword>
<protein>
    <recommendedName>
        <fullName evidence="2">DUF4190 domain-containing protein</fullName>
    </recommendedName>
</protein>
<evidence type="ECO:0000313" key="3">
    <source>
        <dbReference type="EMBL" id="GID61352.1"/>
    </source>
</evidence>
<name>A0ABQ3XS65_9ACTN</name>
<evidence type="ECO:0000313" key="4">
    <source>
        <dbReference type="Proteomes" id="UP000612282"/>
    </source>
</evidence>
<evidence type="ECO:0000256" key="1">
    <source>
        <dbReference type="SAM" id="Phobius"/>
    </source>
</evidence>
<evidence type="ECO:0000259" key="2">
    <source>
        <dbReference type="Pfam" id="PF13828"/>
    </source>
</evidence>
<feature type="transmembrane region" description="Helical" evidence="1">
    <location>
        <begin position="52"/>
        <end position="81"/>
    </location>
</feature>
<sequence>MSYPPPGQPDPYGQYPPQPYPQQPQYHGHYRPYPPQPGYYPPMPMVVPTSGLAVASMVLGIIGIFGGFCAFGVPCLIAVVLGHMALRETRNGHRAGHGMAIAGLILGYLVLIPSIVVIAMGGIGAVLTEFAPSMAP</sequence>
<dbReference type="RefSeq" id="WP_203809233.1">
    <property type="nucleotide sequence ID" value="NZ_BAAAQE010000116.1"/>
</dbReference>
<organism evidence="3 4">
    <name type="scientific">Actinoplanes couchii</name>
    <dbReference type="NCBI Taxonomy" id="403638"/>
    <lineage>
        <taxon>Bacteria</taxon>
        <taxon>Bacillati</taxon>
        <taxon>Actinomycetota</taxon>
        <taxon>Actinomycetes</taxon>
        <taxon>Micromonosporales</taxon>
        <taxon>Micromonosporaceae</taxon>
        <taxon>Actinoplanes</taxon>
    </lineage>
</organism>
<dbReference type="InterPro" id="IPR025241">
    <property type="entry name" value="DUF4190"/>
</dbReference>
<accession>A0ABQ3XS65</accession>
<dbReference type="Pfam" id="PF13828">
    <property type="entry name" value="DUF4190"/>
    <property type="match status" value="1"/>
</dbReference>
<keyword evidence="1" id="KW-0472">Membrane</keyword>
<keyword evidence="1" id="KW-0812">Transmembrane</keyword>
<feature type="transmembrane region" description="Helical" evidence="1">
    <location>
        <begin position="101"/>
        <end position="127"/>
    </location>
</feature>
<gene>
    <name evidence="3" type="ORF">Aco03nite_097560</name>
</gene>